<evidence type="ECO:0000256" key="3">
    <source>
        <dbReference type="SAM" id="MobiDB-lite"/>
    </source>
</evidence>
<dbReference type="Proteomes" id="UP000016496">
    <property type="component" value="Unassembled WGS sequence"/>
</dbReference>
<evidence type="ECO:0000313" key="6">
    <source>
        <dbReference type="Proteomes" id="UP000016496"/>
    </source>
</evidence>
<sequence length="139" mass="15643">MKNNLLKFFKDLSAARKASIGIIAFLMAGYVFCLPQELFKVPYSTVVTDRNDELLGARIASDGQWRFPPRETTPEKMRRCLVAFEDKHFYSHWGVNPFSIGRAVYQNIKNRRVVSGGGAQSPCKPYGLPGTTRAPSEKN</sequence>
<reference evidence="5 6" key="1">
    <citation type="submission" date="2013-08" db="EMBL/GenBank/DDBJ databases">
        <authorList>
            <person name="Weinstock G."/>
            <person name="Sodergren E."/>
            <person name="Wylie T."/>
            <person name="Fulton L."/>
            <person name="Fulton R."/>
            <person name="Fronick C."/>
            <person name="O'Laughlin M."/>
            <person name="Godfrey J."/>
            <person name="Miner T."/>
            <person name="Herter B."/>
            <person name="Appelbaum E."/>
            <person name="Cordes M."/>
            <person name="Lek S."/>
            <person name="Wollam A."/>
            <person name="Pepin K.H."/>
            <person name="Palsikar V.B."/>
            <person name="Mitreva M."/>
            <person name="Wilson R.K."/>
        </authorList>
    </citation>
    <scope>NUCLEOTIDE SEQUENCE [LARGE SCALE GENOMIC DNA]</scope>
    <source>
        <strain evidence="5 6">F0041</strain>
    </source>
</reference>
<dbReference type="GO" id="GO:0009252">
    <property type="term" value="P:peptidoglycan biosynthetic process"/>
    <property type="evidence" value="ECO:0007669"/>
    <property type="project" value="TreeGrafter"/>
</dbReference>
<feature type="region of interest" description="Disordered" evidence="3">
    <location>
        <begin position="115"/>
        <end position="139"/>
    </location>
</feature>
<evidence type="ECO:0000256" key="2">
    <source>
        <dbReference type="ARBA" id="ARBA00022679"/>
    </source>
</evidence>
<dbReference type="GO" id="GO:0030288">
    <property type="term" value="C:outer membrane-bounded periplasmic space"/>
    <property type="evidence" value="ECO:0007669"/>
    <property type="project" value="TreeGrafter"/>
</dbReference>
<dbReference type="InterPro" id="IPR050396">
    <property type="entry name" value="Glycosyltr_51/Transpeptidase"/>
</dbReference>
<dbReference type="InterPro" id="IPR036950">
    <property type="entry name" value="PBP_transglycosylase"/>
</dbReference>
<dbReference type="RefSeq" id="WP_021646020.1">
    <property type="nucleotide sequence ID" value="NZ_KE993129.1"/>
</dbReference>
<protein>
    <submittedName>
        <fullName evidence="5">Transglycosylase</fullName>
    </submittedName>
</protein>
<dbReference type="InterPro" id="IPR001264">
    <property type="entry name" value="Glyco_trans_51"/>
</dbReference>
<evidence type="ECO:0000259" key="4">
    <source>
        <dbReference type="Pfam" id="PF00912"/>
    </source>
</evidence>
<evidence type="ECO:0000313" key="5">
    <source>
        <dbReference type="EMBL" id="ERI84168.1"/>
    </source>
</evidence>
<gene>
    <name evidence="5" type="ORF">HMPREF1981_02477</name>
</gene>
<organism evidence="5 6">
    <name type="scientific">Bacteroides pyogenes F0041</name>
    <dbReference type="NCBI Taxonomy" id="1321819"/>
    <lineage>
        <taxon>Bacteria</taxon>
        <taxon>Pseudomonadati</taxon>
        <taxon>Bacteroidota</taxon>
        <taxon>Bacteroidia</taxon>
        <taxon>Bacteroidales</taxon>
        <taxon>Bacteroidaceae</taxon>
        <taxon>Bacteroides</taxon>
    </lineage>
</organism>
<dbReference type="Pfam" id="PF00912">
    <property type="entry name" value="Transgly"/>
    <property type="match status" value="1"/>
</dbReference>
<dbReference type="GO" id="GO:0008955">
    <property type="term" value="F:peptidoglycan glycosyltransferase activity"/>
    <property type="evidence" value="ECO:0007669"/>
    <property type="project" value="TreeGrafter"/>
</dbReference>
<comment type="caution">
    <text evidence="5">The sequence shown here is derived from an EMBL/GenBank/DDBJ whole genome shotgun (WGS) entry which is preliminary data.</text>
</comment>
<proteinExistence type="predicted"/>
<name>U2CJD9_9BACE</name>
<dbReference type="AlphaFoldDB" id="U2CJD9"/>
<dbReference type="HOGENOM" id="CLU_1953458_0_0_10"/>
<keyword evidence="2" id="KW-0808">Transferase</keyword>
<dbReference type="PANTHER" id="PTHR32282">
    <property type="entry name" value="BINDING PROTEIN TRANSPEPTIDASE, PUTATIVE-RELATED"/>
    <property type="match status" value="1"/>
</dbReference>
<dbReference type="PATRIC" id="fig|1321819.3.peg.2287"/>
<accession>U2CJD9</accession>
<evidence type="ECO:0000256" key="1">
    <source>
        <dbReference type="ARBA" id="ARBA00004752"/>
    </source>
</evidence>
<feature type="domain" description="Glycosyl transferase family 51" evidence="4">
    <location>
        <begin position="67"/>
        <end position="117"/>
    </location>
</feature>
<dbReference type="SUPFAM" id="SSF53955">
    <property type="entry name" value="Lysozyme-like"/>
    <property type="match status" value="1"/>
</dbReference>
<dbReference type="Gene3D" id="1.10.3810.10">
    <property type="entry name" value="Biosynthetic peptidoglycan transglycosylase-like"/>
    <property type="match status" value="1"/>
</dbReference>
<dbReference type="PANTHER" id="PTHR32282:SF15">
    <property type="entry name" value="PENICILLIN-BINDING PROTEIN 1C"/>
    <property type="match status" value="1"/>
</dbReference>
<dbReference type="InterPro" id="IPR023346">
    <property type="entry name" value="Lysozyme-like_dom_sf"/>
</dbReference>
<comment type="pathway">
    <text evidence="1">Cell wall biogenesis; peptidoglycan biosynthesis.</text>
</comment>
<dbReference type="EMBL" id="AWSV01000131">
    <property type="protein sequence ID" value="ERI84168.1"/>
    <property type="molecule type" value="Genomic_DNA"/>
</dbReference>